<gene>
    <name evidence="7" type="primary">trbL</name>
    <name evidence="7" type="ORF">RIU57_08725</name>
</gene>
<protein>
    <submittedName>
        <fullName evidence="7">P-type conjugative transfer protein TrbL</fullName>
    </submittedName>
</protein>
<organism evidence="7 8">
    <name type="scientific">Achromobacter aegrifaciens</name>
    <dbReference type="NCBI Taxonomy" id="1287736"/>
    <lineage>
        <taxon>Bacteria</taxon>
        <taxon>Pseudomonadati</taxon>
        <taxon>Pseudomonadota</taxon>
        <taxon>Betaproteobacteria</taxon>
        <taxon>Burkholderiales</taxon>
        <taxon>Alcaligenaceae</taxon>
        <taxon>Achromobacter</taxon>
    </lineage>
</organism>
<feature type="transmembrane region" description="Helical" evidence="6">
    <location>
        <begin position="68"/>
        <end position="89"/>
    </location>
</feature>
<evidence type="ECO:0000256" key="2">
    <source>
        <dbReference type="ARBA" id="ARBA00022692"/>
    </source>
</evidence>
<comment type="subcellular location">
    <subcellularLocation>
        <location evidence="1">Membrane</location>
        <topology evidence="1">Multi-pass membrane protein</topology>
    </subcellularLocation>
</comment>
<sequence>MKDVTIIDRFLDTFSRYIDSGFGLLQGEVAFLTATLIVIDMTIAGLYWAMSHATGQGEDVIAKLLRKVLYVGAFAYIIGNFNWLAGIVFRSFAGLGLTATGSTMTMENFLQPGRLAKTGIDAGAPILEQIGEMAGFPEVFVNIDPIVVMFLAWLTVILCFFVLAIQLFITLIEFKLTTLAGFVLVPFALWNKTSFLAEKVLGNVVSSGIKVLVLAVIVGIGSGLFAEFQVHPAEPSIDHALVVMLASLALLALGIFGPGIATGLVSGAPQLGAGAMAGAAIGAAGTAVAIGAAATGVGGAVMAGARMAPAAAKLAGAGARPATSAAGSARSAFQAGSAAAGGGAKGAMAGLGNVAKTGAQAAGRSAASGASGAARSAASGASGAAQKMTGAFRAGWNGTEARGGGASGATGSGQAAAGEAASGAASSQKHEQPAWAKRMHRRQQITHAATTAAHTLRGGDGGGSGQGPSLRSSDD</sequence>
<dbReference type="NCBIfam" id="TIGR02783">
    <property type="entry name" value="TrbL_P"/>
    <property type="match status" value="1"/>
</dbReference>
<feature type="transmembrane region" description="Helical" evidence="6">
    <location>
        <begin position="146"/>
        <end position="169"/>
    </location>
</feature>
<evidence type="ECO:0000256" key="6">
    <source>
        <dbReference type="SAM" id="Phobius"/>
    </source>
</evidence>
<keyword evidence="2 6" id="KW-0812">Transmembrane</keyword>
<accession>A0ABU2DAP6</accession>
<keyword evidence="8" id="KW-1185">Reference proteome</keyword>
<feature type="transmembrane region" description="Helical" evidence="6">
    <location>
        <begin position="240"/>
        <end position="261"/>
    </location>
</feature>
<name>A0ABU2DAP6_ACHAE</name>
<feature type="transmembrane region" description="Helical" evidence="6">
    <location>
        <begin position="176"/>
        <end position="197"/>
    </location>
</feature>
<dbReference type="InterPro" id="IPR007688">
    <property type="entry name" value="Conjugal_tfr_TrbL/VirB6"/>
</dbReference>
<feature type="region of interest" description="Disordered" evidence="5">
    <location>
        <begin position="395"/>
        <end position="475"/>
    </location>
</feature>
<feature type="compositionally biased region" description="Low complexity" evidence="5">
    <location>
        <begin position="446"/>
        <end position="455"/>
    </location>
</feature>
<evidence type="ECO:0000256" key="1">
    <source>
        <dbReference type="ARBA" id="ARBA00004141"/>
    </source>
</evidence>
<evidence type="ECO:0000313" key="7">
    <source>
        <dbReference type="EMBL" id="MDR7945180.1"/>
    </source>
</evidence>
<evidence type="ECO:0000313" key="8">
    <source>
        <dbReference type="Proteomes" id="UP001264156"/>
    </source>
</evidence>
<dbReference type="RefSeq" id="WP_310532141.1">
    <property type="nucleotide sequence ID" value="NZ_JAVKVN010000003.1"/>
</dbReference>
<proteinExistence type="predicted"/>
<dbReference type="InterPro" id="IPR014150">
    <property type="entry name" value="Conjugal_tfr_TrbL"/>
</dbReference>
<evidence type="ECO:0000256" key="3">
    <source>
        <dbReference type="ARBA" id="ARBA00022989"/>
    </source>
</evidence>
<feature type="transmembrane region" description="Helical" evidence="6">
    <location>
        <begin position="273"/>
        <end position="297"/>
    </location>
</feature>
<feature type="compositionally biased region" description="Gly residues" evidence="5">
    <location>
        <begin position="401"/>
        <end position="411"/>
    </location>
</feature>
<feature type="compositionally biased region" description="Low complexity" evidence="5">
    <location>
        <begin position="412"/>
        <end position="427"/>
    </location>
</feature>
<keyword evidence="3 6" id="KW-1133">Transmembrane helix</keyword>
<comment type="caution">
    <text evidence="7">The sequence shown here is derived from an EMBL/GenBank/DDBJ whole genome shotgun (WGS) entry which is preliminary data.</text>
</comment>
<reference evidence="8" key="1">
    <citation type="submission" date="2023-07" db="EMBL/GenBank/DDBJ databases">
        <title>Glyphosate-induced phosphonatase operons in soil bacteria of genus Achromobacter.</title>
        <authorList>
            <person name="Epiktetov D.O."/>
            <person name="Sviridov A.V."/>
            <person name="Tarlachkov S.V."/>
            <person name="Shushkova T.V."/>
            <person name="Toropygin I.Y."/>
            <person name="Leontievsky A."/>
        </authorList>
    </citation>
    <scope>NUCLEOTIDE SEQUENCE [LARGE SCALE GENOMIC DNA]</scope>
    <source>
        <strain evidence="8">Kg 16</strain>
    </source>
</reference>
<feature type="transmembrane region" description="Helical" evidence="6">
    <location>
        <begin position="29"/>
        <end position="48"/>
    </location>
</feature>
<feature type="transmembrane region" description="Helical" evidence="6">
    <location>
        <begin position="209"/>
        <end position="228"/>
    </location>
</feature>
<dbReference type="Proteomes" id="UP001264156">
    <property type="component" value="Unassembled WGS sequence"/>
</dbReference>
<dbReference type="EMBL" id="JAVKVN010000003">
    <property type="protein sequence ID" value="MDR7945180.1"/>
    <property type="molecule type" value="Genomic_DNA"/>
</dbReference>
<keyword evidence="4 6" id="KW-0472">Membrane</keyword>
<evidence type="ECO:0000256" key="4">
    <source>
        <dbReference type="ARBA" id="ARBA00023136"/>
    </source>
</evidence>
<evidence type="ECO:0000256" key="5">
    <source>
        <dbReference type="SAM" id="MobiDB-lite"/>
    </source>
</evidence>
<dbReference type="Pfam" id="PF04610">
    <property type="entry name" value="TrbL"/>
    <property type="match status" value="1"/>
</dbReference>
<dbReference type="NCBIfam" id="NF010449">
    <property type="entry name" value="PRK13875.1"/>
    <property type="match status" value="1"/>
</dbReference>